<dbReference type="AlphaFoldDB" id="A0A931DLU2"/>
<dbReference type="EMBL" id="JADOUA010000001">
    <property type="protein sequence ID" value="MBG6089956.1"/>
    <property type="molecule type" value="Genomic_DNA"/>
</dbReference>
<name>A0A931DLU2_9ACTN</name>
<organism evidence="2 3">
    <name type="scientific">Actinomadura viridis</name>
    <dbReference type="NCBI Taxonomy" id="58110"/>
    <lineage>
        <taxon>Bacteria</taxon>
        <taxon>Bacillati</taxon>
        <taxon>Actinomycetota</taxon>
        <taxon>Actinomycetes</taxon>
        <taxon>Streptosporangiales</taxon>
        <taxon>Thermomonosporaceae</taxon>
        <taxon>Actinomadura</taxon>
    </lineage>
</organism>
<feature type="region of interest" description="Disordered" evidence="1">
    <location>
        <begin position="1"/>
        <end position="26"/>
    </location>
</feature>
<proteinExistence type="predicted"/>
<evidence type="ECO:0000313" key="3">
    <source>
        <dbReference type="Proteomes" id="UP000614047"/>
    </source>
</evidence>
<comment type="caution">
    <text evidence="2">The sequence shown here is derived from an EMBL/GenBank/DDBJ whole genome shotgun (WGS) entry which is preliminary data.</text>
</comment>
<reference evidence="2" key="1">
    <citation type="submission" date="2020-11" db="EMBL/GenBank/DDBJ databases">
        <title>Sequencing the genomes of 1000 actinobacteria strains.</title>
        <authorList>
            <person name="Klenk H.-P."/>
        </authorList>
    </citation>
    <scope>NUCLEOTIDE SEQUENCE</scope>
    <source>
        <strain evidence="2">DSM 43175</strain>
    </source>
</reference>
<accession>A0A931DLU2</accession>
<feature type="compositionally biased region" description="Low complexity" evidence="1">
    <location>
        <begin position="11"/>
        <end position="23"/>
    </location>
</feature>
<evidence type="ECO:0000313" key="2">
    <source>
        <dbReference type="EMBL" id="MBG6089956.1"/>
    </source>
</evidence>
<dbReference type="Proteomes" id="UP000614047">
    <property type="component" value="Unassembled WGS sequence"/>
</dbReference>
<sequence length="77" mass="8205">MTRRPQSPRLPEGAAPAAGEATTRPGIPCDACQHLDVFHGLAGDRRTRTGCSTSTGPEATPCGCRRYTPPKQETFHA</sequence>
<keyword evidence="3" id="KW-1185">Reference proteome</keyword>
<evidence type="ECO:0000256" key="1">
    <source>
        <dbReference type="SAM" id="MobiDB-lite"/>
    </source>
</evidence>
<dbReference type="RefSeq" id="WP_197012491.1">
    <property type="nucleotide sequence ID" value="NZ_BAABES010000010.1"/>
</dbReference>
<protein>
    <submittedName>
        <fullName evidence="2">Uncharacterized protein</fullName>
    </submittedName>
</protein>
<gene>
    <name evidence="2" type="ORF">IW256_004069</name>
</gene>